<reference evidence="11" key="1">
    <citation type="submission" date="2018-05" db="EMBL/GenBank/DDBJ databases">
        <authorList>
            <person name="Lanie J.A."/>
            <person name="Ng W.-L."/>
            <person name="Kazmierczak K.M."/>
            <person name="Andrzejewski T.M."/>
            <person name="Davidsen T.M."/>
            <person name="Wayne K.J."/>
            <person name="Tettelin H."/>
            <person name="Glass J.I."/>
            <person name="Rusch D."/>
            <person name="Podicherti R."/>
            <person name="Tsui H.-C.T."/>
            <person name="Winkler M.E."/>
        </authorList>
    </citation>
    <scope>NUCLEOTIDE SEQUENCE</scope>
</reference>
<evidence type="ECO:0000256" key="1">
    <source>
        <dbReference type="ARBA" id="ARBA00004141"/>
    </source>
</evidence>
<evidence type="ECO:0000256" key="8">
    <source>
        <dbReference type="ARBA" id="ARBA00023065"/>
    </source>
</evidence>
<name>A0A382R9B6_9ZZZZ</name>
<keyword evidence="7" id="KW-1133">Transmembrane helix</keyword>
<keyword evidence="6" id="KW-0630">Potassium</keyword>
<organism evidence="11">
    <name type="scientific">marine metagenome</name>
    <dbReference type="NCBI Taxonomy" id="408172"/>
    <lineage>
        <taxon>unclassified sequences</taxon>
        <taxon>metagenomes</taxon>
        <taxon>ecological metagenomes</taxon>
    </lineage>
</organism>
<evidence type="ECO:0000256" key="2">
    <source>
        <dbReference type="ARBA" id="ARBA00022448"/>
    </source>
</evidence>
<keyword evidence="9" id="KW-0472">Membrane</keyword>
<evidence type="ECO:0000256" key="6">
    <source>
        <dbReference type="ARBA" id="ARBA00022958"/>
    </source>
</evidence>
<feature type="non-terminal residue" evidence="11">
    <location>
        <position position="1"/>
    </location>
</feature>
<protein>
    <recommendedName>
        <fullName evidence="12">RCK C-terminal domain-containing protein</fullName>
    </recommendedName>
</protein>
<evidence type="ECO:0000256" key="3">
    <source>
        <dbReference type="ARBA" id="ARBA00022538"/>
    </source>
</evidence>
<evidence type="ECO:0000313" key="11">
    <source>
        <dbReference type="EMBL" id="SVC93608.1"/>
    </source>
</evidence>
<evidence type="ECO:0000256" key="7">
    <source>
        <dbReference type="ARBA" id="ARBA00022989"/>
    </source>
</evidence>
<dbReference type="GO" id="GO:0005267">
    <property type="term" value="F:potassium channel activity"/>
    <property type="evidence" value="ECO:0007669"/>
    <property type="project" value="UniProtKB-KW"/>
</dbReference>
<accession>A0A382R9B6</accession>
<dbReference type="Gene3D" id="3.40.50.720">
    <property type="entry name" value="NAD(P)-binding Rossmann-like Domain"/>
    <property type="match status" value="1"/>
</dbReference>
<dbReference type="AlphaFoldDB" id="A0A382R9B6"/>
<keyword evidence="8" id="KW-0406">Ion transport</keyword>
<evidence type="ECO:0000256" key="10">
    <source>
        <dbReference type="ARBA" id="ARBA00023303"/>
    </source>
</evidence>
<evidence type="ECO:0008006" key="12">
    <source>
        <dbReference type="Google" id="ProtNLM"/>
    </source>
</evidence>
<proteinExistence type="predicted"/>
<keyword evidence="5" id="KW-0631">Potassium channel</keyword>
<keyword evidence="10" id="KW-0407">Ion channel</keyword>
<dbReference type="GO" id="GO:0016020">
    <property type="term" value="C:membrane"/>
    <property type="evidence" value="ECO:0007669"/>
    <property type="project" value="UniProtKB-SubCell"/>
</dbReference>
<evidence type="ECO:0000256" key="4">
    <source>
        <dbReference type="ARBA" id="ARBA00022692"/>
    </source>
</evidence>
<keyword evidence="4" id="KW-0812">Transmembrane</keyword>
<dbReference type="InterPro" id="IPR047871">
    <property type="entry name" value="K_chnl_Slo-like"/>
</dbReference>
<comment type="subcellular location">
    <subcellularLocation>
        <location evidence="1">Membrane</location>
        <topology evidence="1">Multi-pass membrane protein</topology>
    </subcellularLocation>
</comment>
<gene>
    <name evidence="11" type="ORF">METZ01_LOCUS346462</name>
</gene>
<evidence type="ECO:0000256" key="5">
    <source>
        <dbReference type="ARBA" id="ARBA00022826"/>
    </source>
</evidence>
<keyword evidence="2" id="KW-0813">Transport</keyword>
<dbReference type="PANTHER" id="PTHR10027:SF10">
    <property type="entry name" value="SLOWPOKE 2, ISOFORM D"/>
    <property type="match status" value="1"/>
</dbReference>
<sequence>TADTKTIMTTIAIDHIIPDIHVVAEVLSSSNLPFFAYTFVNEIICLELLTERLLAQSCLTPGVSFIFADLLTQSSDTNEIYVEEIPTHYIGRTFQELRKAIVSLDQQDIILIGLGSTTEKTDSEGAIMVDHHGNSIMEKVLIINPKAKSQSSNVKYHKDYKLIKGDQVYLIAYSKPNLREGLK</sequence>
<dbReference type="EMBL" id="UINC01119638">
    <property type="protein sequence ID" value="SVC93608.1"/>
    <property type="molecule type" value="Genomic_DNA"/>
</dbReference>
<evidence type="ECO:0000256" key="9">
    <source>
        <dbReference type="ARBA" id="ARBA00023136"/>
    </source>
</evidence>
<dbReference type="PANTHER" id="PTHR10027">
    <property type="entry name" value="CALCIUM-ACTIVATED POTASSIUM CHANNEL ALPHA CHAIN"/>
    <property type="match status" value="1"/>
</dbReference>
<keyword evidence="3" id="KW-0633">Potassium transport</keyword>